<gene>
    <name evidence="2" type="ORF">TRSC58_07708</name>
</gene>
<dbReference type="Proteomes" id="UP000031737">
    <property type="component" value="Unassembled WGS sequence"/>
</dbReference>
<keyword evidence="1" id="KW-1133">Transmembrane helix</keyword>
<dbReference type="AlphaFoldDB" id="A0A061ISN3"/>
<comment type="caution">
    <text evidence="2">The sequence shown here is derived from an EMBL/GenBank/DDBJ whole genome shotgun (WGS) entry which is preliminary data.</text>
</comment>
<reference evidence="2 3" key="1">
    <citation type="submission" date="2013-07" db="EMBL/GenBank/DDBJ databases">
        <authorList>
            <person name="Stoco P.H."/>
            <person name="Wagner G."/>
            <person name="Gerber A."/>
            <person name="Zaha A."/>
            <person name="Thompson C."/>
            <person name="Bartholomeu D.C."/>
            <person name="Luckemeyer D.D."/>
            <person name="Bahia D."/>
            <person name="Loreto E."/>
            <person name="Prestes E.B."/>
            <person name="Lima F.M."/>
            <person name="Rodrigues-Luiz G."/>
            <person name="Vallejo G.A."/>
            <person name="Filho J.F."/>
            <person name="Monteiro K.M."/>
            <person name="Tyler K.M."/>
            <person name="de Almeida L.G."/>
            <person name="Ortiz M.F."/>
            <person name="Siervo M.A."/>
            <person name="de Moraes M.H."/>
            <person name="Cunha O.L."/>
            <person name="Mendonca-Neto R."/>
            <person name="Silva R."/>
            <person name="Teixeira S.M."/>
            <person name="Murta S.M."/>
            <person name="Sincero T.C."/>
            <person name="Mendes T.A."/>
            <person name="Urmenyi T.P."/>
            <person name="Silva V.G."/>
            <person name="da Rocha W.D."/>
            <person name="Andersson B."/>
            <person name="Romanha A.J."/>
            <person name="Steindel M."/>
            <person name="de Vasconcelos A.T."/>
            <person name="Grisard E.C."/>
        </authorList>
    </citation>
    <scope>NUCLEOTIDE SEQUENCE [LARGE SCALE GENOMIC DNA]</scope>
    <source>
        <strain evidence="2 3">SC58</strain>
    </source>
</reference>
<name>A0A061ISN3_TRYRA</name>
<accession>A0A061ISN3</accession>
<keyword evidence="1" id="KW-0472">Membrane</keyword>
<proteinExistence type="predicted"/>
<keyword evidence="3" id="KW-1185">Reference proteome</keyword>
<feature type="transmembrane region" description="Helical" evidence="1">
    <location>
        <begin position="51"/>
        <end position="70"/>
    </location>
</feature>
<sequence length="73" mass="8563">MARRWRWQWPRTSWVEPPSALTACTSAPHTHTVSREVDCPWKRRGWLLSPASYLLSLLLFSLFTLLRYAVASF</sequence>
<dbReference type="EMBL" id="AUPL01008902">
    <property type="protein sequence ID" value="ESL04776.1"/>
    <property type="molecule type" value="Genomic_DNA"/>
</dbReference>
<protein>
    <submittedName>
        <fullName evidence="2">Uncharacterized protein</fullName>
    </submittedName>
</protein>
<evidence type="ECO:0000313" key="2">
    <source>
        <dbReference type="EMBL" id="ESL04776.1"/>
    </source>
</evidence>
<organism evidence="2 3">
    <name type="scientific">Trypanosoma rangeli SC58</name>
    <dbReference type="NCBI Taxonomy" id="429131"/>
    <lineage>
        <taxon>Eukaryota</taxon>
        <taxon>Discoba</taxon>
        <taxon>Euglenozoa</taxon>
        <taxon>Kinetoplastea</taxon>
        <taxon>Metakinetoplastina</taxon>
        <taxon>Trypanosomatida</taxon>
        <taxon>Trypanosomatidae</taxon>
        <taxon>Trypanosoma</taxon>
        <taxon>Herpetosoma</taxon>
    </lineage>
</organism>
<evidence type="ECO:0000313" key="3">
    <source>
        <dbReference type="Proteomes" id="UP000031737"/>
    </source>
</evidence>
<evidence type="ECO:0000256" key="1">
    <source>
        <dbReference type="SAM" id="Phobius"/>
    </source>
</evidence>
<dbReference type="VEuPathDB" id="TriTrypDB:TRSC58_07708"/>
<keyword evidence="1" id="KW-0812">Transmembrane</keyword>